<keyword evidence="2" id="KW-1185">Reference proteome</keyword>
<dbReference type="Proteomes" id="UP000765509">
    <property type="component" value="Unassembled WGS sequence"/>
</dbReference>
<dbReference type="AlphaFoldDB" id="A0A9Q3FGA8"/>
<accession>A0A9Q3FGA8</accession>
<name>A0A9Q3FGA8_9BASI</name>
<sequence length="117" mass="12860">MHICMCQNCTTQTHSSPEGDRQGVSFTPLQYKHHIKQLKSAIAPKSLPNIPTSASASECLENSIQSNFPSGLSSIDPKHILHTIASQFNCTETIQQQSKTSLTGPWNENICHSIIKV</sequence>
<dbReference type="EMBL" id="AVOT02042500">
    <property type="protein sequence ID" value="MBW0537907.1"/>
    <property type="molecule type" value="Genomic_DNA"/>
</dbReference>
<reference evidence="1" key="1">
    <citation type="submission" date="2021-03" db="EMBL/GenBank/DDBJ databases">
        <title>Draft genome sequence of rust myrtle Austropuccinia psidii MF-1, a brazilian biotype.</title>
        <authorList>
            <person name="Quecine M.C."/>
            <person name="Pachon D.M.R."/>
            <person name="Bonatelli M.L."/>
            <person name="Correr F.H."/>
            <person name="Franceschini L.M."/>
            <person name="Leite T.F."/>
            <person name="Margarido G.R.A."/>
            <person name="Almeida C.A."/>
            <person name="Ferrarezi J.A."/>
            <person name="Labate C.A."/>
        </authorList>
    </citation>
    <scope>NUCLEOTIDE SEQUENCE</scope>
    <source>
        <strain evidence="1">MF-1</strain>
    </source>
</reference>
<evidence type="ECO:0000313" key="1">
    <source>
        <dbReference type="EMBL" id="MBW0537907.1"/>
    </source>
</evidence>
<proteinExistence type="predicted"/>
<comment type="caution">
    <text evidence="1">The sequence shown here is derived from an EMBL/GenBank/DDBJ whole genome shotgun (WGS) entry which is preliminary data.</text>
</comment>
<evidence type="ECO:0000313" key="2">
    <source>
        <dbReference type="Proteomes" id="UP000765509"/>
    </source>
</evidence>
<protein>
    <submittedName>
        <fullName evidence="1">Uncharacterized protein</fullName>
    </submittedName>
</protein>
<gene>
    <name evidence="1" type="ORF">O181_077622</name>
</gene>
<organism evidence="1 2">
    <name type="scientific">Austropuccinia psidii MF-1</name>
    <dbReference type="NCBI Taxonomy" id="1389203"/>
    <lineage>
        <taxon>Eukaryota</taxon>
        <taxon>Fungi</taxon>
        <taxon>Dikarya</taxon>
        <taxon>Basidiomycota</taxon>
        <taxon>Pucciniomycotina</taxon>
        <taxon>Pucciniomycetes</taxon>
        <taxon>Pucciniales</taxon>
        <taxon>Sphaerophragmiaceae</taxon>
        <taxon>Austropuccinia</taxon>
    </lineage>
</organism>